<dbReference type="PANTHER" id="PTHR44591">
    <property type="entry name" value="STRESS RESPONSE REGULATOR PROTEIN 1"/>
    <property type="match status" value="1"/>
</dbReference>
<dbReference type="Proteomes" id="UP000533905">
    <property type="component" value="Unassembled WGS sequence"/>
</dbReference>
<feature type="modified residue" description="4-aspartylphosphate" evidence="2">
    <location>
        <position position="59"/>
    </location>
</feature>
<dbReference type="InterPro" id="IPR050595">
    <property type="entry name" value="Bact_response_regulator"/>
</dbReference>
<gene>
    <name evidence="4" type="ORF">HGB41_04895</name>
</gene>
<dbReference type="InterPro" id="IPR011006">
    <property type="entry name" value="CheY-like_superfamily"/>
</dbReference>
<dbReference type="Pfam" id="PF00072">
    <property type="entry name" value="Response_reg"/>
    <property type="match status" value="1"/>
</dbReference>
<dbReference type="SUPFAM" id="SSF52172">
    <property type="entry name" value="CheY-like"/>
    <property type="match status" value="1"/>
</dbReference>
<keyword evidence="5" id="KW-1185">Reference proteome</keyword>
<evidence type="ECO:0000313" key="5">
    <source>
        <dbReference type="Proteomes" id="UP000533905"/>
    </source>
</evidence>
<keyword evidence="1 2" id="KW-0597">Phosphoprotein</keyword>
<dbReference type="InterPro" id="IPR001789">
    <property type="entry name" value="Sig_transdc_resp-reg_receiver"/>
</dbReference>
<dbReference type="SMART" id="SM00448">
    <property type="entry name" value="REC"/>
    <property type="match status" value="1"/>
</dbReference>
<proteinExistence type="predicted"/>
<dbReference type="EMBL" id="JABAIV010000001">
    <property type="protein sequence ID" value="NNG22336.1"/>
    <property type="molecule type" value="Genomic_DNA"/>
</dbReference>
<accession>A0A7Y2JWJ9</accession>
<dbReference type="GO" id="GO:0000160">
    <property type="term" value="P:phosphorelay signal transduction system"/>
    <property type="evidence" value="ECO:0007669"/>
    <property type="project" value="InterPro"/>
</dbReference>
<comment type="caution">
    <text evidence="4">The sequence shown here is derived from an EMBL/GenBank/DDBJ whole genome shotgun (WGS) entry which is preliminary data.</text>
</comment>
<organism evidence="4 5">
    <name type="scientific">Telluria aromaticivorans</name>
    <dbReference type="NCBI Taxonomy" id="2725995"/>
    <lineage>
        <taxon>Bacteria</taxon>
        <taxon>Pseudomonadati</taxon>
        <taxon>Pseudomonadota</taxon>
        <taxon>Betaproteobacteria</taxon>
        <taxon>Burkholderiales</taxon>
        <taxon>Oxalobacteraceae</taxon>
        <taxon>Telluria group</taxon>
        <taxon>Telluria</taxon>
    </lineage>
</organism>
<evidence type="ECO:0000256" key="1">
    <source>
        <dbReference type="ARBA" id="ARBA00022553"/>
    </source>
</evidence>
<dbReference type="Gene3D" id="3.40.50.2300">
    <property type="match status" value="1"/>
</dbReference>
<sequence length="128" mass="14274">MGTSVNNKPLILVVDDEVDITETYALYLGFEGFEVITANNALQAIELLASRTPALIISDCMMPHMDGVELSVQVKARPSTRNTPIILMSGAPERHDLDSPSYEVFLRKPVFFDRLMPEIRRLLAGRTP</sequence>
<name>A0A7Y2JWJ9_9BURK</name>
<dbReference type="PANTHER" id="PTHR44591:SF3">
    <property type="entry name" value="RESPONSE REGULATORY DOMAIN-CONTAINING PROTEIN"/>
    <property type="match status" value="1"/>
</dbReference>
<protein>
    <submittedName>
        <fullName evidence="4">Response regulator</fullName>
    </submittedName>
</protein>
<reference evidence="4 5" key="1">
    <citation type="submission" date="2020-04" db="EMBL/GenBank/DDBJ databases">
        <title>Massilia sp. nov., a cold adapted bacteria isolated from Arctic soil.</title>
        <authorList>
            <person name="Son J."/>
            <person name="Ka J.-O."/>
        </authorList>
    </citation>
    <scope>NUCLEOTIDE SEQUENCE [LARGE SCALE GENOMIC DNA]</scope>
    <source>
        <strain evidence="4 5">ML15P13</strain>
    </source>
</reference>
<dbReference type="PROSITE" id="PS50110">
    <property type="entry name" value="RESPONSE_REGULATORY"/>
    <property type="match status" value="1"/>
</dbReference>
<evidence type="ECO:0000313" key="4">
    <source>
        <dbReference type="EMBL" id="NNG22336.1"/>
    </source>
</evidence>
<evidence type="ECO:0000259" key="3">
    <source>
        <dbReference type="PROSITE" id="PS50110"/>
    </source>
</evidence>
<dbReference type="AlphaFoldDB" id="A0A7Y2JWJ9"/>
<feature type="domain" description="Response regulatory" evidence="3">
    <location>
        <begin position="10"/>
        <end position="123"/>
    </location>
</feature>
<evidence type="ECO:0000256" key="2">
    <source>
        <dbReference type="PROSITE-ProRule" id="PRU00169"/>
    </source>
</evidence>